<comment type="caution">
    <text evidence="1">The sequence shown here is derived from an EMBL/GenBank/DDBJ whole genome shotgun (WGS) entry which is preliminary data.</text>
</comment>
<evidence type="ECO:0000313" key="2">
    <source>
        <dbReference type="Proteomes" id="UP000037035"/>
    </source>
</evidence>
<dbReference type="EMBL" id="LAVV01013084">
    <property type="protein sequence ID" value="KNZ46001.1"/>
    <property type="molecule type" value="Genomic_DNA"/>
</dbReference>
<dbReference type="Proteomes" id="UP000037035">
    <property type="component" value="Unassembled WGS sequence"/>
</dbReference>
<sequence length="51" mass="5918">SQVRIEHSIGILKGQFSSLHKMWTQIRICKEMKVTIKCMISCMLLLNLLVD</sequence>
<proteinExistence type="predicted"/>
<name>A0A0L6UBV9_9BASI</name>
<accession>A0A0L6UBV9</accession>
<evidence type="ECO:0000313" key="1">
    <source>
        <dbReference type="EMBL" id="KNZ46001.1"/>
    </source>
</evidence>
<protein>
    <recommendedName>
        <fullName evidence="3">DDE Tnp4 domain-containing protein</fullName>
    </recommendedName>
</protein>
<dbReference type="OrthoDB" id="2649667at2759"/>
<evidence type="ECO:0008006" key="3">
    <source>
        <dbReference type="Google" id="ProtNLM"/>
    </source>
</evidence>
<feature type="non-terminal residue" evidence="1">
    <location>
        <position position="1"/>
    </location>
</feature>
<dbReference type="AlphaFoldDB" id="A0A0L6UBV9"/>
<gene>
    <name evidence="1" type="ORF">VP01_7630g1</name>
</gene>
<keyword evidence="2" id="KW-1185">Reference proteome</keyword>
<reference evidence="1 2" key="1">
    <citation type="submission" date="2015-08" db="EMBL/GenBank/DDBJ databases">
        <title>Next Generation Sequencing and Analysis of the Genome of Puccinia sorghi L Schw, the Causal Agent of Maize Common Rust.</title>
        <authorList>
            <person name="Rochi L."/>
            <person name="Burguener G."/>
            <person name="Darino M."/>
            <person name="Turjanski A."/>
            <person name="Kreff E."/>
            <person name="Dieguez M.J."/>
            <person name="Sacco F."/>
        </authorList>
    </citation>
    <scope>NUCLEOTIDE SEQUENCE [LARGE SCALE GENOMIC DNA]</scope>
    <source>
        <strain evidence="1 2">RO10H11247</strain>
    </source>
</reference>
<dbReference type="VEuPathDB" id="FungiDB:VP01_7630g1"/>
<organism evidence="1 2">
    <name type="scientific">Puccinia sorghi</name>
    <dbReference type="NCBI Taxonomy" id="27349"/>
    <lineage>
        <taxon>Eukaryota</taxon>
        <taxon>Fungi</taxon>
        <taxon>Dikarya</taxon>
        <taxon>Basidiomycota</taxon>
        <taxon>Pucciniomycotina</taxon>
        <taxon>Pucciniomycetes</taxon>
        <taxon>Pucciniales</taxon>
        <taxon>Pucciniaceae</taxon>
        <taxon>Puccinia</taxon>
    </lineage>
</organism>